<evidence type="ECO:0000256" key="4">
    <source>
        <dbReference type="ARBA" id="ARBA00022989"/>
    </source>
</evidence>
<feature type="transmembrane region" description="Helical" evidence="7">
    <location>
        <begin position="369"/>
        <end position="389"/>
    </location>
</feature>
<keyword evidence="3 7" id="KW-0812">Transmembrane</keyword>
<feature type="region of interest" description="Disordered" evidence="6">
    <location>
        <begin position="1"/>
        <end position="151"/>
    </location>
</feature>
<evidence type="ECO:0000313" key="10">
    <source>
        <dbReference type="Proteomes" id="UP000559027"/>
    </source>
</evidence>
<feature type="transmembrane region" description="Helical" evidence="7">
    <location>
        <begin position="691"/>
        <end position="712"/>
    </location>
</feature>
<dbReference type="EMBL" id="JAACJO010000004">
    <property type="protein sequence ID" value="KAF5359481.1"/>
    <property type="molecule type" value="Genomic_DNA"/>
</dbReference>
<name>A0A8H5LJD5_9AGAR</name>
<feature type="transmembrane region" description="Helical" evidence="7">
    <location>
        <begin position="622"/>
        <end position="647"/>
    </location>
</feature>
<feature type="compositionally biased region" description="Polar residues" evidence="6">
    <location>
        <begin position="13"/>
        <end position="26"/>
    </location>
</feature>
<evidence type="ECO:0000256" key="6">
    <source>
        <dbReference type="SAM" id="MobiDB-lite"/>
    </source>
</evidence>
<feature type="compositionally biased region" description="Basic and acidic residues" evidence="6">
    <location>
        <begin position="141"/>
        <end position="151"/>
    </location>
</feature>
<protein>
    <recommendedName>
        <fullName evidence="8">Amino acid transporter transmembrane domain-containing protein</fullName>
    </recommendedName>
</protein>
<feature type="transmembrane region" description="Helical" evidence="7">
    <location>
        <begin position="724"/>
        <end position="742"/>
    </location>
</feature>
<feature type="transmembrane region" description="Helical" evidence="7">
    <location>
        <begin position="668"/>
        <end position="685"/>
    </location>
</feature>
<dbReference type="OrthoDB" id="1684102at2759"/>
<organism evidence="9 10">
    <name type="scientific">Leucocoprinus leucothites</name>
    <dbReference type="NCBI Taxonomy" id="201217"/>
    <lineage>
        <taxon>Eukaryota</taxon>
        <taxon>Fungi</taxon>
        <taxon>Dikarya</taxon>
        <taxon>Basidiomycota</taxon>
        <taxon>Agaricomycotina</taxon>
        <taxon>Agaricomycetes</taxon>
        <taxon>Agaricomycetidae</taxon>
        <taxon>Agaricales</taxon>
        <taxon>Agaricineae</taxon>
        <taxon>Agaricaceae</taxon>
        <taxon>Leucocoprinus</taxon>
    </lineage>
</organism>
<dbReference type="PANTHER" id="PTHR22950">
    <property type="entry name" value="AMINO ACID TRANSPORTER"/>
    <property type="match status" value="1"/>
</dbReference>
<keyword evidence="4 7" id="KW-1133">Transmembrane helix</keyword>
<dbReference type="AlphaFoldDB" id="A0A8H5LJD5"/>
<feature type="domain" description="Amino acid transporter transmembrane" evidence="8">
    <location>
        <begin position="363"/>
        <end position="745"/>
    </location>
</feature>
<evidence type="ECO:0000313" key="9">
    <source>
        <dbReference type="EMBL" id="KAF5359481.1"/>
    </source>
</evidence>
<feature type="transmembrane region" description="Helical" evidence="7">
    <location>
        <begin position="579"/>
        <end position="602"/>
    </location>
</feature>
<comment type="similarity">
    <text evidence="2">Belongs to the amino acid/polyamine transporter 2 family.</text>
</comment>
<comment type="subcellular location">
    <subcellularLocation>
        <location evidence="1">Membrane</location>
        <topology evidence="1">Multi-pass membrane protein</topology>
    </subcellularLocation>
</comment>
<keyword evidence="10" id="KW-1185">Reference proteome</keyword>
<dbReference type="Pfam" id="PF01490">
    <property type="entry name" value="Aa_trans"/>
    <property type="match status" value="1"/>
</dbReference>
<feature type="transmembrane region" description="Helical" evidence="7">
    <location>
        <begin position="504"/>
        <end position="524"/>
    </location>
</feature>
<evidence type="ECO:0000256" key="3">
    <source>
        <dbReference type="ARBA" id="ARBA00022692"/>
    </source>
</evidence>
<dbReference type="Gene3D" id="1.20.1740.10">
    <property type="entry name" value="Amino acid/polyamine transporter I"/>
    <property type="match status" value="1"/>
</dbReference>
<feature type="region of interest" description="Disordered" evidence="6">
    <location>
        <begin position="308"/>
        <end position="361"/>
    </location>
</feature>
<dbReference type="GO" id="GO:0015179">
    <property type="term" value="F:L-amino acid transmembrane transporter activity"/>
    <property type="evidence" value="ECO:0007669"/>
    <property type="project" value="TreeGrafter"/>
</dbReference>
<accession>A0A8H5LJD5</accession>
<feature type="compositionally biased region" description="Low complexity" evidence="6">
    <location>
        <begin position="115"/>
        <end position="134"/>
    </location>
</feature>
<evidence type="ECO:0000256" key="5">
    <source>
        <dbReference type="ARBA" id="ARBA00023136"/>
    </source>
</evidence>
<comment type="caution">
    <text evidence="9">The sequence shown here is derived from an EMBL/GenBank/DDBJ whole genome shotgun (WGS) entry which is preliminary data.</text>
</comment>
<gene>
    <name evidence="9" type="ORF">D9756_003272</name>
</gene>
<dbReference type="GO" id="GO:0005774">
    <property type="term" value="C:vacuolar membrane"/>
    <property type="evidence" value="ECO:0007669"/>
    <property type="project" value="TreeGrafter"/>
</dbReference>
<feature type="compositionally biased region" description="Low complexity" evidence="6">
    <location>
        <begin position="27"/>
        <end position="48"/>
    </location>
</feature>
<proteinExistence type="inferred from homology"/>
<dbReference type="Proteomes" id="UP000559027">
    <property type="component" value="Unassembled WGS sequence"/>
</dbReference>
<reference evidence="9 10" key="1">
    <citation type="journal article" date="2020" name="ISME J.">
        <title>Uncovering the hidden diversity of litter-decomposition mechanisms in mushroom-forming fungi.</title>
        <authorList>
            <person name="Floudas D."/>
            <person name="Bentzer J."/>
            <person name="Ahren D."/>
            <person name="Johansson T."/>
            <person name="Persson P."/>
            <person name="Tunlid A."/>
        </authorList>
    </citation>
    <scope>NUCLEOTIDE SEQUENCE [LARGE SCALE GENOMIC DNA]</scope>
    <source>
        <strain evidence="9 10">CBS 146.42</strain>
    </source>
</reference>
<evidence type="ECO:0000259" key="8">
    <source>
        <dbReference type="Pfam" id="PF01490"/>
    </source>
</evidence>
<feature type="transmembrane region" description="Helical" evidence="7">
    <location>
        <begin position="479"/>
        <end position="497"/>
    </location>
</feature>
<feature type="transmembrane region" description="Helical" evidence="7">
    <location>
        <begin position="437"/>
        <end position="459"/>
    </location>
</feature>
<sequence>MTSSTDLGAVTERASSTKLTPRPHTNSRSSLFHSLMSSPSKPVSIKSPRAAAESVAQSTPPVGTPDLRALRAHYVGTPPVPNIPLRGTPGRSTPAVMGTPQVQPTPDFTPSPFRTPAAVAVGGSSGSRRPSVTPNSNAEIPHLDLDELPDEEKVKVLARHLRLKEEGANPEASKAVPSGSGESSSLSTRPSSQHSAAPRDTGKAREESEAFPIIYDAPGADITHDVYKWHSDQRRQAGRGRSVSFAGLAQETDPAFEHIHEPGGFRRNYVKLRANEQGAEEPQMLNNFIDFLLLYGHFAGEDLDEIDDEEKDEDEEQRAGPSEEAPESSENTPLLRGRVHSTFSRTRSLSKQRRSSAGPHQGNATVTQAVLMLLKSFIGTGVLFLGKGFYNGGLLFSSVTFVFIAIISLYSFLLLGKAKSVVSGSFGDIGGALYGPWMRYAILTSIVISQLGFVATYTIFVAENLRAFTMAVSECLNIYSVQVFIYLQLIIFLPFALIRDIAKLSTAALIADVFIFAGLIYIFGSEISLVAQRGIGEVKMFNPTDFPLFIGTAVFSFEGIGLVVPITDAMKEPQKFPKVLTGVMFFLTILFGGAGALAYLTFGKDIQTVVFVNLDPKNKMVLTVQFFYALAILLSIPLQFFPAVRIIENGFFTKSGKGNTQVKWMKNFFRFALVMVCSLVSSFGAKDLDKFVAFVGCFACVPLCYVYPALLHLKACARTKKQKAADYAMIIFGLVCCAYTSIQTLKLMMAPGGKPEIVHCDA</sequence>
<evidence type="ECO:0000256" key="1">
    <source>
        <dbReference type="ARBA" id="ARBA00004141"/>
    </source>
</evidence>
<evidence type="ECO:0000256" key="2">
    <source>
        <dbReference type="ARBA" id="ARBA00008066"/>
    </source>
</evidence>
<dbReference type="PANTHER" id="PTHR22950:SF666">
    <property type="entry name" value="VACUOLAR AMINO ACID TRANSPORTER 4"/>
    <property type="match status" value="1"/>
</dbReference>
<evidence type="ECO:0000256" key="7">
    <source>
        <dbReference type="SAM" id="Phobius"/>
    </source>
</evidence>
<feature type="transmembrane region" description="Helical" evidence="7">
    <location>
        <begin position="395"/>
        <end position="416"/>
    </location>
</feature>
<feature type="compositionally biased region" description="Low complexity" evidence="6">
    <location>
        <begin position="173"/>
        <end position="195"/>
    </location>
</feature>
<dbReference type="InterPro" id="IPR013057">
    <property type="entry name" value="AA_transpt_TM"/>
</dbReference>
<feature type="region of interest" description="Disordered" evidence="6">
    <location>
        <begin position="165"/>
        <end position="206"/>
    </location>
</feature>
<keyword evidence="5 7" id="KW-0472">Membrane</keyword>